<dbReference type="GO" id="GO:0016787">
    <property type="term" value="F:hydrolase activity"/>
    <property type="evidence" value="ECO:0007669"/>
    <property type="project" value="UniProtKB-KW"/>
</dbReference>
<name>A0A2S0WYK7_9MICO</name>
<feature type="domain" description="BD-FAE-like" evidence="3">
    <location>
        <begin position="116"/>
        <end position="309"/>
    </location>
</feature>
<dbReference type="SUPFAM" id="SSF53474">
    <property type="entry name" value="alpha/beta-Hydrolases"/>
    <property type="match status" value="1"/>
</dbReference>
<dbReference type="OrthoDB" id="9803828at2"/>
<feature type="region of interest" description="Disordered" evidence="2">
    <location>
        <begin position="263"/>
        <end position="285"/>
    </location>
</feature>
<evidence type="ECO:0000256" key="1">
    <source>
        <dbReference type="ARBA" id="ARBA00022801"/>
    </source>
</evidence>
<dbReference type="PANTHER" id="PTHR48081">
    <property type="entry name" value="AB HYDROLASE SUPERFAMILY PROTEIN C4A8.06C"/>
    <property type="match status" value="1"/>
</dbReference>
<reference evidence="4 5" key="1">
    <citation type="submission" date="2018-04" db="EMBL/GenBank/DDBJ databases">
        <authorList>
            <person name="Li J."/>
        </authorList>
    </citation>
    <scope>NUCLEOTIDE SEQUENCE [LARGE SCALE GENOMIC DNA]</scope>
    <source>
        <strain evidence="5">30A</strain>
    </source>
</reference>
<feature type="region of interest" description="Disordered" evidence="2">
    <location>
        <begin position="1"/>
        <end position="22"/>
    </location>
</feature>
<sequence>MTPPLNPEPGVTSTRRTGGSGTRARRVLWAVTAAAAAIASVGALSGFHQQLREIDPKGSDAASEVASAAIIGIRTFTAPAGIGVEPDLEYGAREDGTLLTLDVCTPARVGFPVESRAAVVSIHGGSWARGDKANSDWRNVCLWLASEGFVAASVNYRLVPDVRFPAQIDDVALAVEWLRSPEQAERFGIDPDRIGAFGGSAGGNLAALLGTTGDGPLDEGSRVAAVAELSGPVELGAAELAADEASDWLHRIVGEYLDCPPGASDAQCPQATDASAGSHADPSDPPFFIGHAEREVVPLGQSQRFAQTLAAAGVPVELVVVPGVDHSIGILDETLRARVAAFLHAHLG</sequence>
<dbReference type="Pfam" id="PF20434">
    <property type="entry name" value="BD-FAE"/>
    <property type="match status" value="1"/>
</dbReference>
<evidence type="ECO:0000259" key="3">
    <source>
        <dbReference type="Pfam" id="PF20434"/>
    </source>
</evidence>
<proteinExistence type="predicted"/>
<evidence type="ECO:0000313" key="5">
    <source>
        <dbReference type="Proteomes" id="UP000244729"/>
    </source>
</evidence>
<dbReference type="Gene3D" id="3.40.50.1820">
    <property type="entry name" value="alpha/beta hydrolase"/>
    <property type="match status" value="1"/>
</dbReference>
<dbReference type="Proteomes" id="UP000244729">
    <property type="component" value="Chromosome"/>
</dbReference>
<dbReference type="InterPro" id="IPR049492">
    <property type="entry name" value="BD-FAE-like_dom"/>
</dbReference>
<dbReference type="EMBL" id="CP028913">
    <property type="protein sequence ID" value="AWB96437.1"/>
    <property type="molecule type" value="Genomic_DNA"/>
</dbReference>
<gene>
    <name evidence="4" type="ORF">DCE93_12910</name>
</gene>
<dbReference type="AlphaFoldDB" id="A0A2S0WYK7"/>
<dbReference type="PANTHER" id="PTHR48081:SF13">
    <property type="entry name" value="ALPHA_BETA HYDROLASE"/>
    <property type="match status" value="1"/>
</dbReference>
<dbReference type="KEGG" id="agm:DCE93_12910"/>
<evidence type="ECO:0000313" key="4">
    <source>
        <dbReference type="EMBL" id="AWB96437.1"/>
    </source>
</evidence>
<dbReference type="InterPro" id="IPR050300">
    <property type="entry name" value="GDXG_lipolytic_enzyme"/>
</dbReference>
<organism evidence="4 5">
    <name type="scientific">Agromyces badenianii</name>
    <dbReference type="NCBI Taxonomy" id="2080742"/>
    <lineage>
        <taxon>Bacteria</taxon>
        <taxon>Bacillati</taxon>
        <taxon>Actinomycetota</taxon>
        <taxon>Actinomycetes</taxon>
        <taxon>Micrococcales</taxon>
        <taxon>Microbacteriaceae</taxon>
        <taxon>Agromyces</taxon>
    </lineage>
</organism>
<evidence type="ECO:0000256" key="2">
    <source>
        <dbReference type="SAM" id="MobiDB-lite"/>
    </source>
</evidence>
<dbReference type="InterPro" id="IPR029058">
    <property type="entry name" value="AB_hydrolase_fold"/>
</dbReference>
<protein>
    <recommendedName>
        <fullName evidence="3">BD-FAE-like domain-containing protein</fullName>
    </recommendedName>
</protein>
<accession>A0A2S0WYK7</accession>
<keyword evidence="1" id="KW-0378">Hydrolase</keyword>
<keyword evidence="5" id="KW-1185">Reference proteome</keyword>